<evidence type="ECO:0000313" key="2">
    <source>
        <dbReference type="Proteomes" id="UP000058613"/>
    </source>
</evidence>
<sequence length="116" mass="12697">MGPLVWRPSGSRTGEQEGLPKAAAVYRAMCRESPCLVIAYMAGERPVVAVVPAQPSPLCISLDKASMAVIKRILVDLGFDIPYLTACRITGTLLRRGLRETLDILQQFGIIDRLNE</sequence>
<organism evidence="1 2">
    <name type="scientific">Pyrodictium delaneyi</name>
    <dbReference type="NCBI Taxonomy" id="1273541"/>
    <lineage>
        <taxon>Archaea</taxon>
        <taxon>Thermoproteota</taxon>
        <taxon>Thermoprotei</taxon>
        <taxon>Desulfurococcales</taxon>
        <taxon>Pyrodictiaceae</taxon>
        <taxon>Pyrodictium</taxon>
    </lineage>
</organism>
<accession>A0A0P0N4H9</accession>
<dbReference type="STRING" id="1273541.Pyrde_1608"/>
<dbReference type="KEGG" id="pdl:Pyrde_1608"/>
<name>A0A0P0N4H9_9CREN</name>
<proteinExistence type="predicted"/>
<evidence type="ECO:0000313" key="1">
    <source>
        <dbReference type="EMBL" id="ALL01651.1"/>
    </source>
</evidence>
<dbReference type="EMBL" id="CP013011">
    <property type="protein sequence ID" value="ALL01651.1"/>
    <property type="molecule type" value="Genomic_DNA"/>
</dbReference>
<reference evidence="1 2" key="1">
    <citation type="submission" date="2015-10" db="EMBL/GenBank/DDBJ databases">
        <title>Complete genome sequence of hyperthermophilic archaeon Pyrodictium delaneyi Su06.</title>
        <authorList>
            <person name="Jung J.-H."/>
            <person name="Lin J."/>
            <person name="Holden J.F."/>
            <person name="Park C.-S."/>
        </authorList>
    </citation>
    <scope>NUCLEOTIDE SEQUENCE [LARGE SCALE GENOMIC DNA]</scope>
    <source>
        <strain evidence="1 2">Su06</strain>
    </source>
</reference>
<dbReference type="Proteomes" id="UP000058613">
    <property type="component" value="Chromosome"/>
</dbReference>
<gene>
    <name evidence="1" type="ORF">Pyrde_1608</name>
</gene>
<protein>
    <submittedName>
        <fullName evidence="1">Uncharacterized protein</fullName>
    </submittedName>
</protein>
<dbReference type="AlphaFoldDB" id="A0A0P0N4H9"/>